<comment type="caution">
    <text evidence="2">The sequence shown here is derived from an EMBL/GenBank/DDBJ whole genome shotgun (WGS) entry which is preliminary data.</text>
</comment>
<accession>A0AAD6S264</accession>
<gene>
    <name evidence="2" type="ORF">C8F04DRAFT_1198904</name>
</gene>
<dbReference type="AlphaFoldDB" id="A0AAD6S264"/>
<dbReference type="EMBL" id="JARJCM010000337">
    <property type="protein sequence ID" value="KAJ7018520.1"/>
    <property type="molecule type" value="Genomic_DNA"/>
</dbReference>
<evidence type="ECO:0000313" key="2">
    <source>
        <dbReference type="EMBL" id="KAJ7018520.1"/>
    </source>
</evidence>
<reference evidence="2" key="1">
    <citation type="submission" date="2023-03" db="EMBL/GenBank/DDBJ databases">
        <title>Massive genome expansion in bonnet fungi (Mycena s.s.) driven by repeated elements and novel gene families across ecological guilds.</title>
        <authorList>
            <consortium name="Lawrence Berkeley National Laboratory"/>
            <person name="Harder C.B."/>
            <person name="Miyauchi S."/>
            <person name="Viragh M."/>
            <person name="Kuo A."/>
            <person name="Thoen E."/>
            <person name="Andreopoulos B."/>
            <person name="Lu D."/>
            <person name="Skrede I."/>
            <person name="Drula E."/>
            <person name="Henrissat B."/>
            <person name="Morin E."/>
            <person name="Kohler A."/>
            <person name="Barry K."/>
            <person name="LaButti K."/>
            <person name="Morin E."/>
            <person name="Salamov A."/>
            <person name="Lipzen A."/>
            <person name="Mereny Z."/>
            <person name="Hegedus B."/>
            <person name="Baldrian P."/>
            <person name="Stursova M."/>
            <person name="Weitz H."/>
            <person name="Taylor A."/>
            <person name="Grigoriev I.V."/>
            <person name="Nagy L.G."/>
            <person name="Martin F."/>
            <person name="Kauserud H."/>
        </authorList>
    </citation>
    <scope>NUCLEOTIDE SEQUENCE</scope>
    <source>
        <strain evidence="2">CBHHK200</strain>
    </source>
</reference>
<protein>
    <submittedName>
        <fullName evidence="2">Uncharacterized protein</fullName>
    </submittedName>
</protein>
<evidence type="ECO:0000313" key="3">
    <source>
        <dbReference type="Proteomes" id="UP001218188"/>
    </source>
</evidence>
<evidence type="ECO:0000256" key="1">
    <source>
        <dbReference type="SAM" id="MobiDB-lite"/>
    </source>
</evidence>
<keyword evidence="3" id="KW-1185">Reference proteome</keyword>
<name>A0AAD6S264_9AGAR</name>
<feature type="region of interest" description="Disordered" evidence="1">
    <location>
        <begin position="194"/>
        <end position="213"/>
    </location>
</feature>
<sequence length="327" mass="35877">MVDLRLKELVAKIQWFRVRIDNRERLPNVVLALKAGLDVLLVITHLVSAFYVLESDIPDPLKNDWMYDGVPLIVANAICTVIAMKYAPDSAPREKTILVGGVCRAVGNIFHTGVTGVWEFALDGKKGWDGLRFTGDVLEISGAIADLAANVFVFWGQPEEAAGCLMFDLLDNIAGIVVDATLLGVYMHDPDSLAETGSNRMRSPGFRPRPGAAHARPSLAARYSLGGASPSSSRCASFPARSRALSHESDTTTECRVILNANKRRMIVGAEMRRTVKGSKTVKLRKMSTSSWRRNTLRKSIRVVTRLWRRDGGHAEEGLKTAGEFDG</sequence>
<dbReference type="Proteomes" id="UP001218188">
    <property type="component" value="Unassembled WGS sequence"/>
</dbReference>
<organism evidence="2 3">
    <name type="scientific">Mycena alexandri</name>
    <dbReference type="NCBI Taxonomy" id="1745969"/>
    <lineage>
        <taxon>Eukaryota</taxon>
        <taxon>Fungi</taxon>
        <taxon>Dikarya</taxon>
        <taxon>Basidiomycota</taxon>
        <taxon>Agaricomycotina</taxon>
        <taxon>Agaricomycetes</taxon>
        <taxon>Agaricomycetidae</taxon>
        <taxon>Agaricales</taxon>
        <taxon>Marasmiineae</taxon>
        <taxon>Mycenaceae</taxon>
        <taxon>Mycena</taxon>
    </lineage>
</organism>
<proteinExistence type="predicted"/>